<dbReference type="AlphaFoldDB" id="A0A662YM65"/>
<dbReference type="Pfam" id="PF11938">
    <property type="entry name" value="DUF3456"/>
    <property type="match status" value="2"/>
</dbReference>
<dbReference type="InterPro" id="IPR042415">
    <property type="entry name" value="CNPY"/>
</dbReference>
<dbReference type="PANTHER" id="PTHR13341">
    <property type="entry name" value="MIR-INTERACTING SAPOSIN-LIKE PROTEIN"/>
    <property type="match status" value="1"/>
</dbReference>
<reference evidence="3 4" key="1">
    <citation type="submission" date="2019-01" db="EMBL/GenBank/DDBJ databases">
        <title>Draft Genome and Complete Hox-Cluster Characterization of the Sterlet Sturgeon (Acipenser ruthenus).</title>
        <authorList>
            <person name="Wei Q."/>
        </authorList>
    </citation>
    <scope>NUCLEOTIDE SEQUENCE [LARGE SCALE GENOMIC DNA]</scope>
    <source>
        <strain evidence="3">WHYD16114868_AA</strain>
        <tissue evidence="3">Blood</tissue>
    </source>
</reference>
<evidence type="ECO:0000256" key="1">
    <source>
        <dbReference type="ARBA" id="ARBA00007285"/>
    </source>
</evidence>
<feature type="domain" description="DUF3456" evidence="2">
    <location>
        <begin position="32"/>
        <end position="84"/>
    </location>
</feature>
<dbReference type="InterPro" id="IPR021852">
    <property type="entry name" value="DUF3456"/>
</dbReference>
<gene>
    <name evidence="3" type="ORF">EOD39_13988</name>
</gene>
<dbReference type="PANTHER" id="PTHR13341:SF4">
    <property type="entry name" value="CANOPY FGF SIGNALING REGULATOR 1"/>
    <property type="match status" value="1"/>
</dbReference>
<comment type="similarity">
    <text evidence="1">Belongs to the canopy family.</text>
</comment>
<comment type="caution">
    <text evidence="3">The sequence shown here is derived from an EMBL/GenBank/DDBJ whole genome shotgun (WGS) entry which is preliminary data.</text>
</comment>
<evidence type="ECO:0000259" key="2">
    <source>
        <dbReference type="Pfam" id="PF11938"/>
    </source>
</evidence>
<accession>A0A662YM65</accession>
<feature type="domain" description="DUF3456" evidence="2">
    <location>
        <begin position="120"/>
        <end position="228"/>
    </location>
</feature>
<protein>
    <submittedName>
        <fullName evidence="3">Protein canopy-1</fullName>
    </submittedName>
</protein>
<evidence type="ECO:0000313" key="3">
    <source>
        <dbReference type="EMBL" id="RXM97790.1"/>
    </source>
</evidence>
<proteinExistence type="inferred from homology"/>
<dbReference type="GO" id="GO:0005783">
    <property type="term" value="C:endoplasmic reticulum"/>
    <property type="evidence" value="ECO:0007669"/>
    <property type="project" value="TreeGrafter"/>
</dbReference>
<dbReference type="EMBL" id="SCEB01000935">
    <property type="protein sequence ID" value="RXM97790.1"/>
    <property type="molecule type" value="Genomic_DNA"/>
</dbReference>
<keyword evidence="4" id="KW-1185">Reference proteome</keyword>
<dbReference type="Proteomes" id="UP000289886">
    <property type="component" value="Unassembled WGS sequence"/>
</dbReference>
<sequence>MESGFIYIAEIEFIRNPAPVTRVDMRTSYFDHWRVPFARSETHLTELMEEVCNHMNDYSLYVDPETKEKLYKRFAPRDGDPDKSMLGNLQHFQFGDGPDSSKSLKFAIYVKALLPSTLNYNAQVPFARSETHLTELMEEVCNHMNDYSLYVDPETKEKLYKRFAPRDGDPDKSMLGNLQHFQFGDGPDSSKSLKFACESIVEEYEDDIISLYAQEADHVVGKLCRDISDFDLRFVQIEFLSQSLPPLLGQVPVCLKLGLQSLELFRCERSPGPLVFLASGLLLWFTRSGPCG</sequence>
<organism evidence="3 4">
    <name type="scientific">Acipenser ruthenus</name>
    <name type="common">Sterlet sturgeon</name>
    <dbReference type="NCBI Taxonomy" id="7906"/>
    <lineage>
        <taxon>Eukaryota</taxon>
        <taxon>Metazoa</taxon>
        <taxon>Chordata</taxon>
        <taxon>Craniata</taxon>
        <taxon>Vertebrata</taxon>
        <taxon>Euteleostomi</taxon>
        <taxon>Actinopterygii</taxon>
        <taxon>Chondrostei</taxon>
        <taxon>Acipenseriformes</taxon>
        <taxon>Acipenseridae</taxon>
        <taxon>Acipenser</taxon>
    </lineage>
</organism>
<evidence type="ECO:0000313" key="4">
    <source>
        <dbReference type="Proteomes" id="UP000289886"/>
    </source>
</evidence>
<name>A0A662YM65_ACIRT</name>